<dbReference type="GeneID" id="8246146"/>
<keyword evidence="1" id="KW-1133">Transmembrane helix</keyword>
<feature type="transmembrane region" description="Helical" evidence="1">
    <location>
        <begin position="48"/>
        <end position="70"/>
    </location>
</feature>
<reference evidence="2 3" key="1">
    <citation type="journal article" date="2009" name="Science">
        <title>Green evolution and dynamic adaptations revealed by genomes of the marine picoeukaryotes Micromonas.</title>
        <authorList>
            <person name="Worden A.Z."/>
            <person name="Lee J.H."/>
            <person name="Mock T."/>
            <person name="Rouze P."/>
            <person name="Simmons M.P."/>
            <person name="Aerts A.L."/>
            <person name="Allen A.E."/>
            <person name="Cuvelier M.L."/>
            <person name="Derelle E."/>
            <person name="Everett M.V."/>
            <person name="Foulon E."/>
            <person name="Grimwood J."/>
            <person name="Gundlach H."/>
            <person name="Henrissat B."/>
            <person name="Napoli C."/>
            <person name="McDonald S.M."/>
            <person name="Parker M.S."/>
            <person name="Rombauts S."/>
            <person name="Salamov A."/>
            <person name="Von Dassow P."/>
            <person name="Badger J.H."/>
            <person name="Coutinho P.M."/>
            <person name="Demir E."/>
            <person name="Dubchak I."/>
            <person name="Gentemann C."/>
            <person name="Eikrem W."/>
            <person name="Gready J.E."/>
            <person name="John U."/>
            <person name="Lanier W."/>
            <person name="Lindquist E.A."/>
            <person name="Lucas S."/>
            <person name="Mayer K.F."/>
            <person name="Moreau H."/>
            <person name="Not F."/>
            <person name="Otillar R."/>
            <person name="Panaud O."/>
            <person name="Pangilinan J."/>
            <person name="Paulsen I."/>
            <person name="Piegu B."/>
            <person name="Poliakov A."/>
            <person name="Robbens S."/>
            <person name="Schmutz J."/>
            <person name="Toulza E."/>
            <person name="Wyss T."/>
            <person name="Zelensky A."/>
            <person name="Zhou K."/>
            <person name="Armbrust E.V."/>
            <person name="Bhattacharya D."/>
            <person name="Goodenough U.W."/>
            <person name="Van de Peer Y."/>
            <person name="Grigoriev I.V."/>
        </authorList>
    </citation>
    <scope>NUCLEOTIDE SEQUENCE [LARGE SCALE GENOMIC DNA]</scope>
    <source>
        <strain evidence="3">RCC299 / NOUM17</strain>
    </source>
</reference>
<evidence type="ECO:0000313" key="2">
    <source>
        <dbReference type="EMBL" id="ACO65856.1"/>
    </source>
</evidence>
<sequence length="205" mass="21917">MRDDGGMRVGGSQADEGTSLLINSAGSSGSVNGAKWDRRLARWARKDLSARVLLAVVLGMLGLASSSMLVTVESADDGGIRHSWIQNLAMHGDPHVAVHVAGDVANSIAKLSEPRLVDVLSSEFSEAMEGRHVKALREKWARGETDGDDRRVDMKWIEVPRSEARASREAARARAEDVFASRFGAQHAWAAADRASARVSASGAS</sequence>
<keyword evidence="1" id="KW-0812">Transmembrane</keyword>
<dbReference type="InParanoid" id="C1EC82"/>
<evidence type="ECO:0000256" key="1">
    <source>
        <dbReference type="SAM" id="Phobius"/>
    </source>
</evidence>
<gene>
    <name evidence="2" type="ORF">MICPUN_61326</name>
</gene>
<dbReference type="KEGG" id="mis:MICPUN_61326"/>
<keyword evidence="3" id="KW-1185">Reference proteome</keyword>
<proteinExistence type="predicted"/>
<accession>C1EC82</accession>
<keyword evidence="1" id="KW-0472">Membrane</keyword>
<name>C1EC82_MICCC</name>
<dbReference type="Proteomes" id="UP000002009">
    <property type="component" value="Chromosome 9"/>
</dbReference>
<evidence type="ECO:0000313" key="3">
    <source>
        <dbReference type="Proteomes" id="UP000002009"/>
    </source>
</evidence>
<organism evidence="2 3">
    <name type="scientific">Micromonas commoda (strain RCC299 / NOUM17 / CCMP2709)</name>
    <name type="common">Picoplanktonic green alga</name>
    <dbReference type="NCBI Taxonomy" id="296587"/>
    <lineage>
        <taxon>Eukaryota</taxon>
        <taxon>Viridiplantae</taxon>
        <taxon>Chlorophyta</taxon>
        <taxon>Mamiellophyceae</taxon>
        <taxon>Mamiellales</taxon>
        <taxon>Mamiellaceae</taxon>
        <taxon>Micromonas</taxon>
    </lineage>
</organism>
<dbReference type="EMBL" id="CP001329">
    <property type="protein sequence ID" value="ACO65856.1"/>
    <property type="molecule type" value="Genomic_DNA"/>
</dbReference>
<protein>
    <submittedName>
        <fullName evidence="2">Uncharacterized protein</fullName>
    </submittedName>
</protein>
<dbReference type="AlphaFoldDB" id="C1EC82"/>
<dbReference type="RefSeq" id="XP_002504598.1">
    <property type="nucleotide sequence ID" value="XM_002504552.1"/>
</dbReference>